<protein>
    <submittedName>
        <fullName evidence="2">Uncharacterized protein</fullName>
    </submittedName>
</protein>
<keyword evidence="1" id="KW-1185">Reference proteome</keyword>
<sequence>MIGSIYQADWIGFARNAFFFGMSITLSNVGERLVAYGVGKKLAGNVLGGRFASSVGACLPKIGFDVYMGYQLFEDIKNNQTTSAAFTSTYLALDLLECGLETAAEFELITLSSTFLAGLGIVGFLTFLAMDITKSVMAVNKMDEIIPLTNAEKVFEGTLEFFNLGPNPILKKMAQEVTANEAIVFMALHHYPKVNRFLISEAQFDGALAYFAKRYTNPIIDYLCRNAFGIMRKGETEFPVTLFLLYNGTDSVTGFPTASNTFLLMNGEKMINGGSSNDQFLIQGENIFGYLNGSDGTDIVDFSAMGGTDIVLRIGDSEAYLSSMDQPAQYKLKLYSIEGVLGRRGLQDYISVCNETQIDLGGGLANDHDFIEISSSTCENKKLTIILNNYTFVGCSVDDITVYYQAADQVGASFQLDRGEHVFYIKMARIVETKFSIAPDFNMILFGTRGKLIMTIGEAAKVNFIFEQENIVAKIDDHNLTMYLVGKYDLFNIVENYAEYIKQNPHIKLLADTEQGVVILNHYSFAMKINNEIKMANLATNGRHTNMVLIGHRGVENYFQISSEADNFNDTLLNITIYPNLSENFTCFIDLHNLTLMIHQTTRGIYGLRMYPEKIEDNIKLKIFTSNNVDHMISERLIGEITIIDGFRYLDQITVHLYNNNNFVQHDDLSLIPETMHTNQTMVLISAGNFDFGAKIKFEYPASYLTSFKFEESLLITNVESMRGNATNYPISILLTDYFRYPNKFDSLMLIFENFVISGLNATVVKHAPSIKTMWLDMNQKLDNVDSGWDDDYEYDYDDEAENAYDDRRPCGLTVKPGQVHDAQANFCKEKRC</sequence>
<name>A0A915IFA3_ROMCU</name>
<dbReference type="WBParaSite" id="nRc.2.0.1.t12871-RA">
    <property type="protein sequence ID" value="nRc.2.0.1.t12871-RA"/>
    <property type="gene ID" value="nRc.2.0.1.g12871"/>
</dbReference>
<dbReference type="Proteomes" id="UP000887565">
    <property type="component" value="Unplaced"/>
</dbReference>
<evidence type="ECO:0000313" key="1">
    <source>
        <dbReference type="Proteomes" id="UP000887565"/>
    </source>
</evidence>
<organism evidence="1 2">
    <name type="scientific">Romanomermis culicivorax</name>
    <name type="common">Nematode worm</name>
    <dbReference type="NCBI Taxonomy" id="13658"/>
    <lineage>
        <taxon>Eukaryota</taxon>
        <taxon>Metazoa</taxon>
        <taxon>Ecdysozoa</taxon>
        <taxon>Nematoda</taxon>
        <taxon>Enoplea</taxon>
        <taxon>Dorylaimia</taxon>
        <taxon>Mermithida</taxon>
        <taxon>Mermithoidea</taxon>
        <taxon>Mermithidae</taxon>
        <taxon>Romanomermis</taxon>
    </lineage>
</organism>
<reference evidence="2" key="1">
    <citation type="submission" date="2022-11" db="UniProtKB">
        <authorList>
            <consortium name="WormBaseParasite"/>
        </authorList>
    </citation>
    <scope>IDENTIFICATION</scope>
</reference>
<dbReference type="AlphaFoldDB" id="A0A915IFA3"/>
<proteinExistence type="predicted"/>
<evidence type="ECO:0000313" key="2">
    <source>
        <dbReference type="WBParaSite" id="nRc.2.0.1.t12871-RA"/>
    </source>
</evidence>
<accession>A0A915IFA3</accession>